<dbReference type="RefSeq" id="WP_169159714.1">
    <property type="nucleotide sequence ID" value="NZ_JABBFW010000004.1"/>
</dbReference>
<dbReference type="GO" id="GO:0050129">
    <property type="term" value="F:N-formylglutamate deformylase activity"/>
    <property type="evidence" value="ECO:0007669"/>
    <property type="project" value="UniProtKB-EC"/>
</dbReference>
<organism evidence="1 2">
    <name type="scientific">Azohydromonas caseinilytica</name>
    <dbReference type="NCBI Taxonomy" id="2728836"/>
    <lineage>
        <taxon>Bacteria</taxon>
        <taxon>Pseudomonadati</taxon>
        <taxon>Pseudomonadota</taxon>
        <taxon>Betaproteobacteria</taxon>
        <taxon>Burkholderiales</taxon>
        <taxon>Sphaerotilaceae</taxon>
        <taxon>Azohydromonas</taxon>
    </lineage>
</organism>
<name>A0A848F984_9BURK</name>
<evidence type="ECO:0000313" key="2">
    <source>
        <dbReference type="Proteomes" id="UP000574067"/>
    </source>
</evidence>
<dbReference type="Pfam" id="PF05013">
    <property type="entry name" value="FGase"/>
    <property type="match status" value="1"/>
</dbReference>
<accession>A0A848F984</accession>
<gene>
    <name evidence="1" type="primary">hutG</name>
    <name evidence="1" type="ORF">HHL10_07405</name>
</gene>
<protein>
    <submittedName>
        <fullName evidence="1">N-formylglutamate deformylase</fullName>
        <ecNumber evidence="1">3.5.1.68</ecNumber>
    </submittedName>
</protein>
<dbReference type="Proteomes" id="UP000574067">
    <property type="component" value="Unassembled WGS sequence"/>
</dbReference>
<dbReference type="InterPro" id="IPR007709">
    <property type="entry name" value="N-FG_amidohydro"/>
</dbReference>
<dbReference type="EMBL" id="JABBFW010000004">
    <property type="protein sequence ID" value="NML14800.1"/>
    <property type="molecule type" value="Genomic_DNA"/>
</dbReference>
<keyword evidence="2" id="KW-1185">Reference proteome</keyword>
<dbReference type="AlphaFoldDB" id="A0A848F984"/>
<reference evidence="1 2" key="1">
    <citation type="submission" date="2020-04" db="EMBL/GenBank/DDBJ databases">
        <title>Azohydromonas sp. isolated from soil.</title>
        <authorList>
            <person name="Dahal R.H."/>
        </authorList>
    </citation>
    <scope>NUCLEOTIDE SEQUENCE [LARGE SCALE GENOMIC DNA]</scope>
    <source>
        <strain evidence="1 2">G-1-1-14</strain>
    </source>
</reference>
<evidence type="ECO:0000313" key="1">
    <source>
        <dbReference type="EMBL" id="NML14800.1"/>
    </source>
</evidence>
<keyword evidence="1" id="KW-0378">Hydrolase</keyword>
<sequence length="267" mass="30276">MNEPVLSLHRGTTPLLLSLPHVGTEIPPELQPRFVPRALEVEDTDWHLEPLYAFARELGATVLVPRYSRYVIDLNRPREDTPMYSGVNTTGLCPVHFFTGEPLYRPGLAPDAAELRRRIERYWQPYHDTLRQELQRLRAEHGHAVLFDGHSIKSELPWLFEGELPALNIGTADGGSCGPGLRQALAGLLAAQDEFSHVIDGRFKGGYITRHYGRPAEALHAVQLEMCWRCYMAEDAPYRLDGARVARIEPLLRRMLQLLIAWRPDGS</sequence>
<proteinExistence type="predicted"/>
<dbReference type="SUPFAM" id="SSF53187">
    <property type="entry name" value="Zn-dependent exopeptidases"/>
    <property type="match status" value="1"/>
</dbReference>
<comment type="caution">
    <text evidence="1">The sequence shown here is derived from an EMBL/GenBank/DDBJ whole genome shotgun (WGS) entry which is preliminary data.</text>
</comment>
<dbReference type="NCBIfam" id="TIGR02017">
    <property type="entry name" value="hutG_amidohyd"/>
    <property type="match status" value="1"/>
</dbReference>
<dbReference type="InterPro" id="IPR010247">
    <property type="entry name" value="HutG_amidohyd"/>
</dbReference>
<dbReference type="Gene3D" id="3.40.630.40">
    <property type="entry name" value="Zn-dependent exopeptidases"/>
    <property type="match status" value="1"/>
</dbReference>
<dbReference type="EC" id="3.5.1.68" evidence="1"/>